<feature type="transmembrane region" description="Helical" evidence="1">
    <location>
        <begin position="169"/>
        <end position="187"/>
    </location>
</feature>
<keyword evidence="1" id="KW-0812">Transmembrane</keyword>
<feature type="transmembrane region" description="Helical" evidence="1">
    <location>
        <begin position="96"/>
        <end position="121"/>
    </location>
</feature>
<dbReference type="EMBL" id="CP009249">
    <property type="protein sequence ID" value="APT93798.1"/>
    <property type="molecule type" value="Genomic_DNA"/>
</dbReference>
<evidence type="ECO:0000313" key="3">
    <source>
        <dbReference type="Proteomes" id="UP000185491"/>
    </source>
</evidence>
<evidence type="ECO:0008006" key="4">
    <source>
        <dbReference type="Google" id="ProtNLM"/>
    </source>
</evidence>
<sequence length="248" mass="27543">MFNTFKSEFTKLRTTRSFWMTSALMVLLSCMFPAFNAAWASGPVLDTTVVAGLQVMGYALILIQAIMVVTTEYRYNVQMPLYMAQPSRLTVAVVKFVLYALIAAFLTMVALALSIAITKIFYDPQYADIYKPWETEIGRRLMWKLPLGAVLVVLFGQGLGWIVRQTAGAVSIGLIFLLGIDQLVQLIPKIGPKLIYYSPFGGLQNWISERSLPDAPWGEGIAMYGVVFLVWGLVLWGIGVALLVVRDA</sequence>
<proteinExistence type="predicted"/>
<gene>
    <name evidence="2" type="ORF">CPHO_10875</name>
</gene>
<dbReference type="PROSITE" id="PS51257">
    <property type="entry name" value="PROKAR_LIPOPROTEIN"/>
    <property type="match status" value="1"/>
</dbReference>
<evidence type="ECO:0000313" key="2">
    <source>
        <dbReference type="EMBL" id="APT93798.1"/>
    </source>
</evidence>
<dbReference type="AlphaFoldDB" id="A0A1L7D6M7"/>
<dbReference type="STRING" id="161895.CPHO_10875"/>
<feature type="transmembrane region" description="Helical" evidence="1">
    <location>
        <begin position="56"/>
        <end position="75"/>
    </location>
</feature>
<dbReference type="KEGG" id="cpho:CPHO_10875"/>
<reference evidence="2 3" key="1">
    <citation type="submission" date="2014-08" db="EMBL/GenBank/DDBJ databases">
        <title>Complete genome sequence of Corynebacterium phocae M408/89/1(T)(=DSM 44612(T)), isolated from the common seal (Phoca vitulina).</title>
        <authorList>
            <person name="Ruckert C."/>
            <person name="Albersmeier A."/>
            <person name="Winkler A."/>
            <person name="Kalinowski J."/>
        </authorList>
    </citation>
    <scope>NUCLEOTIDE SEQUENCE [LARGE SCALE GENOMIC DNA]</scope>
    <source>
        <strain evidence="2 3">M408/89/1</strain>
    </source>
</reference>
<organism evidence="2 3">
    <name type="scientific">Corynebacterium phocae</name>
    <dbReference type="NCBI Taxonomy" id="161895"/>
    <lineage>
        <taxon>Bacteria</taxon>
        <taxon>Bacillati</taxon>
        <taxon>Actinomycetota</taxon>
        <taxon>Actinomycetes</taxon>
        <taxon>Mycobacteriales</taxon>
        <taxon>Corynebacteriaceae</taxon>
        <taxon>Corynebacterium</taxon>
    </lineage>
</organism>
<accession>A0A1L7D6M7</accession>
<dbReference type="Proteomes" id="UP000185491">
    <property type="component" value="Chromosome"/>
</dbReference>
<name>A0A1L7D6M7_9CORY</name>
<keyword evidence="1" id="KW-1133">Transmembrane helix</keyword>
<keyword evidence="1" id="KW-0472">Membrane</keyword>
<protein>
    <recommendedName>
        <fullName evidence="4">ABC transporter permease</fullName>
    </recommendedName>
</protein>
<keyword evidence="3" id="KW-1185">Reference proteome</keyword>
<feature type="transmembrane region" description="Helical" evidence="1">
    <location>
        <begin position="221"/>
        <end position="245"/>
    </location>
</feature>
<feature type="transmembrane region" description="Helical" evidence="1">
    <location>
        <begin position="141"/>
        <end position="162"/>
    </location>
</feature>
<evidence type="ECO:0000256" key="1">
    <source>
        <dbReference type="SAM" id="Phobius"/>
    </source>
</evidence>